<gene>
    <name evidence="1" type="ORF">PFISCL1PPCAC_16705</name>
</gene>
<dbReference type="Proteomes" id="UP001432322">
    <property type="component" value="Unassembled WGS sequence"/>
</dbReference>
<protein>
    <recommendedName>
        <fullName evidence="3">F-box domain-containing protein</fullName>
    </recommendedName>
</protein>
<dbReference type="Gene3D" id="3.80.10.10">
    <property type="entry name" value="Ribonuclease Inhibitor"/>
    <property type="match status" value="2"/>
</dbReference>
<reference evidence="1" key="1">
    <citation type="submission" date="2023-10" db="EMBL/GenBank/DDBJ databases">
        <title>Genome assembly of Pristionchus species.</title>
        <authorList>
            <person name="Yoshida K."/>
            <person name="Sommer R.J."/>
        </authorList>
    </citation>
    <scope>NUCLEOTIDE SEQUENCE</scope>
    <source>
        <strain evidence="1">RS5133</strain>
    </source>
</reference>
<dbReference type="PANTHER" id="PTHR13318">
    <property type="entry name" value="PARTNER OF PAIRED, ISOFORM B-RELATED"/>
    <property type="match status" value="1"/>
</dbReference>
<proteinExistence type="predicted"/>
<dbReference type="InterPro" id="IPR006553">
    <property type="entry name" value="Leu-rich_rpt_Cys-con_subtyp"/>
</dbReference>
<feature type="non-terminal residue" evidence="1">
    <location>
        <position position="1"/>
    </location>
</feature>
<evidence type="ECO:0008006" key="3">
    <source>
        <dbReference type="Google" id="ProtNLM"/>
    </source>
</evidence>
<comment type="caution">
    <text evidence="1">The sequence shown here is derived from an EMBL/GenBank/DDBJ whole genome shotgun (WGS) entry which is preliminary data.</text>
</comment>
<dbReference type="GO" id="GO:0019005">
    <property type="term" value="C:SCF ubiquitin ligase complex"/>
    <property type="evidence" value="ECO:0007669"/>
    <property type="project" value="TreeGrafter"/>
</dbReference>
<dbReference type="InterPro" id="IPR001611">
    <property type="entry name" value="Leu-rich_rpt"/>
</dbReference>
<keyword evidence="2" id="KW-1185">Reference proteome</keyword>
<dbReference type="SUPFAM" id="SSF52047">
    <property type="entry name" value="RNI-like"/>
    <property type="match status" value="1"/>
</dbReference>
<evidence type="ECO:0000313" key="2">
    <source>
        <dbReference type="Proteomes" id="UP001432322"/>
    </source>
</evidence>
<dbReference type="GO" id="GO:0031146">
    <property type="term" value="P:SCF-dependent proteasomal ubiquitin-dependent protein catabolic process"/>
    <property type="evidence" value="ECO:0007669"/>
    <property type="project" value="TreeGrafter"/>
</dbReference>
<dbReference type="EMBL" id="BTSY01000004">
    <property type="protein sequence ID" value="GMT25408.1"/>
    <property type="molecule type" value="Genomic_DNA"/>
</dbReference>
<evidence type="ECO:0000313" key="1">
    <source>
        <dbReference type="EMBL" id="GMT25408.1"/>
    </source>
</evidence>
<dbReference type="SMART" id="SM00367">
    <property type="entry name" value="LRR_CC"/>
    <property type="match status" value="2"/>
</dbReference>
<dbReference type="InterPro" id="IPR032675">
    <property type="entry name" value="LRR_dom_sf"/>
</dbReference>
<sequence>QLQMEDAWAHVLSHLDVRNLMRIESVSSNLRLSARREWARRKELDMESDFPGATAEAEHMISLIDRLSTPLLSLRIGAPSSAAMGKPTNLDDFPSSRTVTRSLIESIGRRCSRLRKLAIHRMTLTLNALTAFPLLPCTLEELTITICRMDCYTEEEGRLAQEAMSTLVSSLPRLRRFEISGRGACYDHFVLDERVLERLPSSVTHINLSAGNSLKLADLRFLKQRELDSFTLQRSFISNAGLASLVEKSPHIRYLDISYSRNITDFSPIARLPFLKSLILSGNRDLRDEDLSAICRGCPALIEVDLEHCARLTSDGLVSLGLLHSLQRLCLSGLPAVNLRVIESLTRCIDLARLDVSFCRSINAGCLGTLLSDFPLLRLVVMKGVSIDRSTVEKLRGESILPYLDCECFQATVPFTRPPLPLL</sequence>
<name>A0AAV5W4N4_9BILA</name>
<dbReference type="AlphaFoldDB" id="A0AAV5W4N4"/>
<accession>A0AAV5W4N4</accession>
<organism evidence="1 2">
    <name type="scientific">Pristionchus fissidentatus</name>
    <dbReference type="NCBI Taxonomy" id="1538716"/>
    <lineage>
        <taxon>Eukaryota</taxon>
        <taxon>Metazoa</taxon>
        <taxon>Ecdysozoa</taxon>
        <taxon>Nematoda</taxon>
        <taxon>Chromadorea</taxon>
        <taxon>Rhabditida</taxon>
        <taxon>Rhabditina</taxon>
        <taxon>Diplogasteromorpha</taxon>
        <taxon>Diplogasteroidea</taxon>
        <taxon>Neodiplogasteridae</taxon>
        <taxon>Pristionchus</taxon>
    </lineage>
</organism>
<dbReference type="Pfam" id="PF13516">
    <property type="entry name" value="LRR_6"/>
    <property type="match status" value="1"/>
</dbReference>